<dbReference type="STRING" id="192903.SAMN04488513_102730"/>
<keyword evidence="4" id="KW-0472">Membrane</keyword>
<dbReference type="Gene3D" id="1.25.40.390">
    <property type="match status" value="1"/>
</dbReference>
<name>A0A1M6G9J8_9FLAO</name>
<dbReference type="Pfam" id="PF07980">
    <property type="entry name" value="SusD_RagB"/>
    <property type="match status" value="1"/>
</dbReference>
<evidence type="ECO:0000256" key="1">
    <source>
        <dbReference type="ARBA" id="ARBA00004442"/>
    </source>
</evidence>
<sequence length="520" mass="60308">MKTIITNKFLILLLGLLVLGSCDEFLEEDLRDQITPDAFFTNDKEAELAVNGVYRLYHDNNLYRQRGLDNYYTSGADIQAANRDVNGSIHNYLIQEGTADGNGTWIQLYRVVNNTTEFIFNIENNENLSQEVIDHRLGELLFLRALAYFHLTNLWGDVPFYTEPLPVLERSVLGRHPKAEIRSAMKADLARAFDLLPGSYSGNDLGRATKWAAATLKAKYHLFDREWAEAKAECDIVIDQSPHRLLDNYADVFDQSDPSAQYNDEHIFVVDFEADYGGPLNTTRTDDYNPRIRDEPFNRNGDTLINGQTYQRVDYFQNQVLRPRNEDMTGYGWSVPLPEFALRENWQEGDLRYDATIVTEYLGWKLSFPYFRKNWNLDQENSLRGNHPENFIVFRLADVYLMAAEAENEMNGPGNAYAYVNKVRERAFEPDQPWSGMSQEQFREAMYEERKFELSAEGHRRMDLIRWGILLERVKSVQHRAWNNPGANIQPYHVLLPIPQQQLELNPNLLESDPTNNGYR</sequence>
<evidence type="ECO:0000256" key="5">
    <source>
        <dbReference type="ARBA" id="ARBA00023237"/>
    </source>
</evidence>
<feature type="domain" description="SusD-like N-terminal" evidence="7">
    <location>
        <begin position="50"/>
        <end position="220"/>
    </location>
</feature>
<evidence type="ECO:0000256" key="3">
    <source>
        <dbReference type="ARBA" id="ARBA00022729"/>
    </source>
</evidence>
<dbReference type="GO" id="GO:0009279">
    <property type="term" value="C:cell outer membrane"/>
    <property type="evidence" value="ECO:0007669"/>
    <property type="project" value="UniProtKB-SubCell"/>
</dbReference>
<evidence type="ECO:0000256" key="4">
    <source>
        <dbReference type="ARBA" id="ARBA00023136"/>
    </source>
</evidence>
<keyword evidence="9" id="KW-1185">Reference proteome</keyword>
<organism evidence="8 9">
    <name type="scientific">Pseudozobellia thermophila</name>
    <dbReference type="NCBI Taxonomy" id="192903"/>
    <lineage>
        <taxon>Bacteria</taxon>
        <taxon>Pseudomonadati</taxon>
        <taxon>Bacteroidota</taxon>
        <taxon>Flavobacteriia</taxon>
        <taxon>Flavobacteriales</taxon>
        <taxon>Flavobacteriaceae</taxon>
        <taxon>Pseudozobellia</taxon>
    </lineage>
</organism>
<dbReference type="InterPro" id="IPR012944">
    <property type="entry name" value="SusD_RagB_dom"/>
</dbReference>
<dbReference type="EMBL" id="FQYU01000002">
    <property type="protein sequence ID" value="SHJ06650.1"/>
    <property type="molecule type" value="Genomic_DNA"/>
</dbReference>
<comment type="subcellular location">
    <subcellularLocation>
        <location evidence="1">Cell outer membrane</location>
    </subcellularLocation>
</comment>
<dbReference type="InterPro" id="IPR033985">
    <property type="entry name" value="SusD-like_N"/>
</dbReference>
<comment type="similarity">
    <text evidence="2">Belongs to the SusD family.</text>
</comment>
<dbReference type="Pfam" id="PF14322">
    <property type="entry name" value="SusD-like_3"/>
    <property type="match status" value="1"/>
</dbReference>
<accession>A0A1M6G9J8</accession>
<dbReference type="AlphaFoldDB" id="A0A1M6G9J8"/>
<protein>
    <submittedName>
        <fullName evidence="8">Starch-binding associating with outer membrane</fullName>
    </submittedName>
</protein>
<dbReference type="SUPFAM" id="SSF48452">
    <property type="entry name" value="TPR-like"/>
    <property type="match status" value="1"/>
</dbReference>
<keyword evidence="5" id="KW-0998">Cell outer membrane</keyword>
<evidence type="ECO:0000313" key="8">
    <source>
        <dbReference type="EMBL" id="SHJ06650.1"/>
    </source>
</evidence>
<proteinExistence type="inferred from homology"/>
<feature type="domain" description="RagB/SusD" evidence="6">
    <location>
        <begin position="299"/>
        <end position="510"/>
    </location>
</feature>
<dbReference type="OrthoDB" id="5694214at2"/>
<dbReference type="PROSITE" id="PS51257">
    <property type="entry name" value="PROKAR_LIPOPROTEIN"/>
    <property type="match status" value="1"/>
</dbReference>
<dbReference type="Proteomes" id="UP000184543">
    <property type="component" value="Unassembled WGS sequence"/>
</dbReference>
<evidence type="ECO:0000313" key="9">
    <source>
        <dbReference type="Proteomes" id="UP000184543"/>
    </source>
</evidence>
<gene>
    <name evidence="8" type="ORF">SAMN04488513_102730</name>
</gene>
<dbReference type="InterPro" id="IPR011990">
    <property type="entry name" value="TPR-like_helical_dom_sf"/>
</dbReference>
<evidence type="ECO:0000256" key="2">
    <source>
        <dbReference type="ARBA" id="ARBA00006275"/>
    </source>
</evidence>
<dbReference type="RefSeq" id="WP_072991952.1">
    <property type="nucleotide sequence ID" value="NZ_FQYU01000002.1"/>
</dbReference>
<evidence type="ECO:0000259" key="7">
    <source>
        <dbReference type="Pfam" id="PF14322"/>
    </source>
</evidence>
<keyword evidence="3" id="KW-0732">Signal</keyword>
<reference evidence="9" key="1">
    <citation type="submission" date="2016-11" db="EMBL/GenBank/DDBJ databases">
        <authorList>
            <person name="Varghese N."/>
            <person name="Submissions S."/>
        </authorList>
    </citation>
    <scope>NUCLEOTIDE SEQUENCE [LARGE SCALE GENOMIC DNA]</scope>
    <source>
        <strain evidence="9">DSM 19858</strain>
    </source>
</reference>
<evidence type="ECO:0000259" key="6">
    <source>
        <dbReference type="Pfam" id="PF07980"/>
    </source>
</evidence>